<accession>A0A317VI54</accession>
<proteinExistence type="predicted"/>
<evidence type="ECO:0000256" key="1">
    <source>
        <dbReference type="SAM" id="MobiDB-lite"/>
    </source>
</evidence>
<evidence type="ECO:0000313" key="3">
    <source>
        <dbReference type="Proteomes" id="UP000246171"/>
    </source>
</evidence>
<keyword evidence="3" id="KW-1185">Reference proteome</keyword>
<dbReference type="AlphaFoldDB" id="A0A317VI54"/>
<dbReference type="GeneID" id="37058461"/>
<feature type="compositionally biased region" description="Low complexity" evidence="1">
    <location>
        <begin position="38"/>
        <end position="55"/>
    </location>
</feature>
<dbReference type="Proteomes" id="UP000246171">
    <property type="component" value="Unassembled WGS sequence"/>
</dbReference>
<gene>
    <name evidence="2" type="ORF">BO83DRAFT_444481</name>
</gene>
<dbReference type="VEuPathDB" id="FungiDB:BO83DRAFT_444481"/>
<dbReference type="RefSeq" id="XP_025388514.1">
    <property type="nucleotide sequence ID" value="XM_025536499.1"/>
</dbReference>
<protein>
    <submittedName>
        <fullName evidence="2">Uncharacterized protein</fullName>
    </submittedName>
</protein>
<dbReference type="EMBL" id="MSFU01000011">
    <property type="protein sequence ID" value="PWY74064.1"/>
    <property type="molecule type" value="Genomic_DNA"/>
</dbReference>
<sequence length="81" mass="8701">MNPNINLTIETIRAPSTTPPKPTSITIFLAGSTPPAPTTTSRDSSNPIRISSFSSRSRRDNHQQQPPPPHPQHGAIPSPPT</sequence>
<comment type="caution">
    <text evidence="2">The sequence shown here is derived from an EMBL/GenBank/DDBJ whole genome shotgun (WGS) entry which is preliminary data.</text>
</comment>
<organism evidence="2 3">
    <name type="scientific">Aspergillus eucalypticola (strain CBS 122712 / IBT 29274)</name>
    <dbReference type="NCBI Taxonomy" id="1448314"/>
    <lineage>
        <taxon>Eukaryota</taxon>
        <taxon>Fungi</taxon>
        <taxon>Dikarya</taxon>
        <taxon>Ascomycota</taxon>
        <taxon>Pezizomycotina</taxon>
        <taxon>Eurotiomycetes</taxon>
        <taxon>Eurotiomycetidae</taxon>
        <taxon>Eurotiales</taxon>
        <taxon>Aspergillaceae</taxon>
        <taxon>Aspergillus</taxon>
        <taxon>Aspergillus subgen. Circumdati</taxon>
    </lineage>
</organism>
<name>A0A317VI54_ASPEC</name>
<evidence type="ECO:0000313" key="2">
    <source>
        <dbReference type="EMBL" id="PWY74064.1"/>
    </source>
</evidence>
<reference evidence="2" key="1">
    <citation type="submission" date="2016-12" db="EMBL/GenBank/DDBJ databases">
        <title>The genomes of Aspergillus section Nigri reveals drivers in fungal speciation.</title>
        <authorList>
            <consortium name="DOE Joint Genome Institute"/>
            <person name="Vesth T.C."/>
            <person name="Nybo J."/>
            <person name="Theobald S."/>
            <person name="Brandl J."/>
            <person name="Frisvad J.C."/>
            <person name="Nielsen K.F."/>
            <person name="Lyhne E.K."/>
            <person name="Kogle M.E."/>
            <person name="Kuo A."/>
            <person name="Riley R."/>
            <person name="Clum A."/>
            <person name="Nolan M."/>
            <person name="Lipzen A."/>
            <person name="Salamov A."/>
            <person name="Henrissat B."/>
            <person name="Wiebenga A."/>
            <person name="De vries R.P."/>
            <person name="Grigoriev I.V."/>
            <person name="Mortensen U.H."/>
            <person name="Andersen M.R."/>
            <person name="Baker S.E."/>
        </authorList>
    </citation>
    <scope>NUCLEOTIDE SEQUENCE</scope>
    <source>
        <strain evidence="2">CBS 122712</strain>
    </source>
</reference>
<feature type="compositionally biased region" description="Pro residues" evidence="1">
    <location>
        <begin position="65"/>
        <end position="81"/>
    </location>
</feature>
<feature type="region of interest" description="Disordered" evidence="1">
    <location>
        <begin position="1"/>
        <end position="81"/>
    </location>
</feature>